<dbReference type="EMBL" id="JALDYZ010000002">
    <property type="protein sequence ID" value="MDI7921466.1"/>
    <property type="molecule type" value="Genomic_DNA"/>
</dbReference>
<name>A0AAE3QAT4_9HYPH</name>
<organism evidence="2 3">
    <name type="scientific">Ferirhizobium litorale</name>
    <dbReference type="NCBI Taxonomy" id="2927786"/>
    <lineage>
        <taxon>Bacteria</taxon>
        <taxon>Pseudomonadati</taxon>
        <taxon>Pseudomonadota</taxon>
        <taxon>Alphaproteobacteria</taxon>
        <taxon>Hyphomicrobiales</taxon>
        <taxon>Rhizobiaceae</taxon>
        <taxon>Ferirhizobium</taxon>
    </lineage>
</organism>
<dbReference type="Proteomes" id="UP001161580">
    <property type="component" value="Unassembled WGS sequence"/>
</dbReference>
<proteinExistence type="predicted"/>
<evidence type="ECO:0000256" key="1">
    <source>
        <dbReference type="SAM" id="MobiDB-lite"/>
    </source>
</evidence>
<gene>
    <name evidence="2" type="ORF">MRS75_05125</name>
</gene>
<evidence type="ECO:0000313" key="2">
    <source>
        <dbReference type="EMBL" id="MDI7921466.1"/>
    </source>
</evidence>
<feature type="region of interest" description="Disordered" evidence="1">
    <location>
        <begin position="20"/>
        <end position="41"/>
    </location>
</feature>
<dbReference type="RefSeq" id="WP_311785638.1">
    <property type="nucleotide sequence ID" value="NZ_JALDYY010000002.1"/>
</dbReference>
<protein>
    <submittedName>
        <fullName evidence="2">Uncharacterized protein</fullName>
    </submittedName>
</protein>
<sequence>MRIDAGLSGYSYQNRVYEIERETDEAPARDPGPAPRFPASPAVSSTLLSASLSRALWMVEGGKSAETAEPEVVETASVDHVRALYLEHADIDETELH</sequence>
<comment type="caution">
    <text evidence="2">The sequence shown here is derived from an EMBL/GenBank/DDBJ whole genome shotgun (WGS) entry which is preliminary data.</text>
</comment>
<dbReference type="AlphaFoldDB" id="A0AAE3QAT4"/>
<evidence type="ECO:0000313" key="3">
    <source>
        <dbReference type="Proteomes" id="UP001161580"/>
    </source>
</evidence>
<accession>A0AAE3QAT4</accession>
<reference evidence="2" key="1">
    <citation type="submission" date="2022-03" db="EMBL/GenBank/DDBJ databases">
        <title>Fererhizobium litorale gen. nov., sp. nov., isolated from sandy sediments of the Sea of Japan seashore.</title>
        <authorList>
            <person name="Romanenko L."/>
            <person name="Kurilenko V."/>
            <person name="Otstavnykh N."/>
            <person name="Svetashev V."/>
            <person name="Tekutyeva L."/>
            <person name="Isaeva M."/>
            <person name="Mikhailov V."/>
        </authorList>
    </citation>
    <scope>NUCLEOTIDE SEQUENCE</scope>
    <source>
        <strain evidence="2">KMM 9576</strain>
    </source>
</reference>
<keyword evidence="3" id="KW-1185">Reference proteome</keyword>